<gene>
    <name evidence="1" type="ORF">PFLCHA0_c12390</name>
</gene>
<dbReference type="AlphaFoldDB" id="A0A2C9EHA6"/>
<dbReference type="HOGENOM" id="CLU_3204160_0_0_6"/>
<dbReference type="KEGG" id="pprc:PFLCHA0_c12390"/>
<evidence type="ECO:0000313" key="1">
    <source>
        <dbReference type="EMBL" id="AGL83031.1"/>
    </source>
</evidence>
<name>A0A2C9EHA6_PSEPH</name>
<evidence type="ECO:0000313" key="2">
    <source>
        <dbReference type="Proteomes" id="UP000013940"/>
    </source>
</evidence>
<accession>A0A2C9EHA6</accession>
<protein>
    <submittedName>
        <fullName evidence="1">Uncharacterized protein</fullName>
    </submittedName>
</protein>
<sequence length="45" mass="4590">MLAALAAGTPPGGMVVPAEHRAALVSARPIPLVLAVIRLRKMATT</sequence>
<organism evidence="1 2">
    <name type="scientific">Pseudomonas protegens (strain DSM 19095 / LMG 27888 / CFBP 6595 / CHA0)</name>
    <dbReference type="NCBI Taxonomy" id="1124983"/>
    <lineage>
        <taxon>Bacteria</taxon>
        <taxon>Pseudomonadati</taxon>
        <taxon>Pseudomonadota</taxon>
        <taxon>Gammaproteobacteria</taxon>
        <taxon>Pseudomonadales</taxon>
        <taxon>Pseudomonadaceae</taxon>
        <taxon>Pseudomonas</taxon>
    </lineage>
</organism>
<dbReference type="EMBL" id="CP003190">
    <property type="protein sequence ID" value="AGL83031.1"/>
    <property type="molecule type" value="Genomic_DNA"/>
</dbReference>
<proteinExistence type="predicted"/>
<reference evidence="2" key="1">
    <citation type="journal article" date="2014" name="Genome Announc.">
        <title>Full-genome sequence of the plant growth-promoting bacterium Pseudomonas protegens CHA0.</title>
        <authorList>
            <person name="Jousset A."/>
            <person name="Schuldes J."/>
            <person name="Keel C."/>
            <person name="Maurhofer M."/>
            <person name="Daniel R."/>
            <person name="Scheu S."/>
            <person name="Thuermer A."/>
        </authorList>
    </citation>
    <scope>NUCLEOTIDE SEQUENCE [LARGE SCALE GENOMIC DNA]</scope>
    <source>
        <strain evidence="2">DSM 19095 / LMG 27888 / CFBP 6595 / CHA0</strain>
    </source>
</reference>
<dbReference type="Proteomes" id="UP000013940">
    <property type="component" value="Chromosome"/>
</dbReference>